<dbReference type="CDD" id="cd05172">
    <property type="entry name" value="PIKKc_DNA-PK"/>
    <property type="match status" value="1"/>
</dbReference>
<dbReference type="SUPFAM" id="SSF56112">
    <property type="entry name" value="Protein kinase-like (PK-like)"/>
    <property type="match status" value="1"/>
</dbReference>
<comment type="catalytic activity">
    <reaction evidence="14">
        <text>L-seryl-[protein] + ATP = O-phospho-L-seryl-[protein] + ADP + H(+)</text>
        <dbReference type="Rhea" id="RHEA:17989"/>
        <dbReference type="Rhea" id="RHEA-COMP:9863"/>
        <dbReference type="Rhea" id="RHEA-COMP:11604"/>
        <dbReference type="ChEBI" id="CHEBI:15378"/>
        <dbReference type="ChEBI" id="CHEBI:29999"/>
        <dbReference type="ChEBI" id="CHEBI:30616"/>
        <dbReference type="ChEBI" id="CHEBI:83421"/>
        <dbReference type="ChEBI" id="CHEBI:456216"/>
        <dbReference type="EC" id="2.7.11.1"/>
    </reaction>
</comment>
<dbReference type="SMART" id="SM01344">
    <property type="entry name" value="NUC194"/>
    <property type="match status" value="1"/>
</dbReference>
<comment type="catalytic activity">
    <reaction evidence="13">
        <text>L-threonyl-[protein] + ATP = O-phospho-L-threonyl-[protein] + ADP + H(+)</text>
        <dbReference type="Rhea" id="RHEA:46608"/>
        <dbReference type="Rhea" id="RHEA-COMP:11060"/>
        <dbReference type="Rhea" id="RHEA-COMP:11605"/>
        <dbReference type="ChEBI" id="CHEBI:15378"/>
        <dbReference type="ChEBI" id="CHEBI:30013"/>
        <dbReference type="ChEBI" id="CHEBI:30616"/>
        <dbReference type="ChEBI" id="CHEBI:61977"/>
        <dbReference type="ChEBI" id="CHEBI:456216"/>
        <dbReference type="EC" id="2.7.11.1"/>
    </reaction>
</comment>
<dbReference type="InterPro" id="IPR014009">
    <property type="entry name" value="PIK_FAT"/>
</dbReference>
<sequence length="4031" mass="456501">MSSLELIRQALVELVDDMNGENPDNVDSQAAATNICNMALADVKPQEADMVTSLLFNPGQGIVYFLKKSLDKSAHIAAKVIFLEFTAEYISRSPSAMTHFIKVCLSLFLNDQSAKVKRAAILPIKILLPTCYKVIDPLALDINILFTKLYTAYATQQAKMGSTVKAEILELMGIIARYYPKSMEDRSATLMRWCLTVGQDQLKPGAKVDMSHLAGAVIGLDNCLYSFSDKITRDIPLLLQLVKKLVNVPDDVSRYAVPIAALDLFTHHVQLFRANLIDVYEWMYHTIAGFCAHPAAKMHKCGFAALDVFLKEVADILSNSPTTEKEFTCFQFFTTNFTQILRADVISSGAQYKAMSVAIRGYGYFAAPCKKISPDQLPSLLSYLLSKSGFLVSSNVGDSVDGSSSHLSAFITAYTYVARAYDEIPELLMTALNQMANAAVVNFTKMSAHARIDSTLAIEKLLIMLFYKGEGVLRTFFDRLSYKLLVFTSSDISKPTMSPTAQQDLVGDVWHSYTTYLFLWQNIFSPSTLSKDMNLSEVLIEGNDKEVFLRTLYASMMLSFKRLVSLLNLSVSDAQTDLEDDDSGPKIQDIGAPIAPASGDVGKMQANNAKDFTIFQNLTEFWQKFLPKTCPELFGRWAFLIGDCLIELSAKNPLVSGFYKMFATCLQVCQSTQHFGQQSNVPKVKMEGISSQVEIQRTKSLFSKYIAEVLARLEQYKDDLLAACLHLVLSSPTALTDSSSIVSPIQLALKLGLGYFPLASVGLEAIERWIVVVDQDPESWFRQVLPSLNQYLMVQVPGSATGDVAQEPSKKAKISVKTDKSSTYISILKNSSAVTSDQIQSLQELQLRILHLLGQQAKYNKLILSDSSDFDDADKKSSELLAWDPEPRVKFKIPFQEMKTELQFDELLPRIVDLAENSLNRQIKVASCELLHSLVILMIGSSAFRARDAQDPKKSPFHKIYLRVFPALFRLAVDVDRVPRSLFRPLVSQLIHWLTNSAQYENPETVVLLNCCMDAACDSLGPLRDYGAECLGEFVKWSIKQTAVSQSSVNIKSLLKRVYNLASHSVPAKRLGASLIINRIYRTFREEAVLVNQFTFELLYWMLFSLRSAEVDHAGLGTRQQACASILHLQRIIQKKADLFLRDSRDRRRFPGLEQATLEALVLWLMKETARPEVEYTKMCRTLLDSFIKLLPGSSSTGAWIAARLQRDPKFLSTIYSGPERDSKTFTVPESYQAWCSQLASILTNYTWLLQHTGNSERLTGHLKASPILTLTSKFLEKCLLLTENILSQEEHKETALTPQERRKIREQNFITVRKSIAFCTALISKDTNGSLVQSLQESHLLGTQFYTVFATCLFDPDSIGNDELLKSEDEIQVLSAEMQSVLWTLGKQSTTVLRELGKALASTIFSEDLNPLTLSPGELHVRDAIKSKAILDGLILLLRCQTIRFMFDGSGSKTNDFIEQMFKTFMPLQSTQDPLWIQYCSALLHLTLADRECHKELWRVILDVSKVDEGLMTYQKYSHEINRQLALHFRDVSGQLASAATASNSSILSIWNNFLDFLFAHPELSNERSGFLDMLTSNFSLLKAIVDTLVKDQPSMAISIWRRLVALNPRILRISKSPDFVNYFFAVFQSFFERNAATQEFLSLPVMSEAFSILPVFLSYEGPTTEEFEKVFSRALMTVIPSNSAEYERGSARFKDYISSLDMLLKSLVASTNISLFKLLMGIAIRESEHPHMEQIQQSMASFALKLPLSKFLETTNFCFESFVKRSHSDEHRRNIVHQILLPILKIVPPLSVCEFFVTNIVQIIEVMKQDPSRTSDAEIRRDFIERECAYALIHILYMRLPADMVNTKESRIVEAFTKGKAANGKELTVEVFKTANTAKFKQDSTSLSPEAGVLRENFKRSAYNALAAAILCTQRKEDFFRQFLFRDNEAKKEYVWENIVDLNAQYHFHQVLEGPMIRTKLSDLRSRSLDPSKSSGKYQYMSSQYLRDSSLSQSVGIIDSYTMFTDSEEEDRITSRDSKQESLGDNGAIMKKSVHREPEVDLMLELDAINANPCMKMILLVVNELHTSITPPPAYMTTEDGQMPSWMKDIHRKLINPNTHLNVRLLLAKVIVNMPQAFEAYANSWVRPLMKLAIEGESYGDAMSYFVQDLCVLIVVWGESVKLSNTYEDRVLLLNFLSYLMKNCYHDIRSCLLNNIDLIKGVFENWSSIAVVPTTIIFDNFKNARDEKKNITGIQLLGIVLTHDNPPFYNGDEIDLGTLTEKQYYEALVRNMTSNVKPVYTSAAEVCGLILSYMKKCGSTDETFLDLVTSKLNDLWNPPSRANTSKNPVVSFINCVHKIQLNYPEITDTFGGRVLFHFSQLLGDERTLALEILAGRADHLENLFQSLQGLNFLGCLKHKDEKTQFAALSVIYGLRDILREDQIQYFLDTLVAEFSSHSSIECRKFYYSILMVLFEKFASSTLVGDTIRTQLLRGLGDSSESIRRTVVEFWYGGKRLPLSILDRLRAIMENMYDPQAEDMFLYYATYMLLDRTKHSSDYNEPIFPESLPNAKFSENYAHIDTSWRGTAAMTPLFVHTQQSQVADNVGALGADELRATQATFEFSMTMDGGTQGIRSQLGGQAGTSSALLFRNGPNSDQAASSTQEMAAPNQKYQRLQHRNTNWSTSITTSRFVRAYEVKTQQASRVRADKELAKTRSVAMIRRYRDGDLPDIQISYADILRPLQNLAEMDVDICRMLFSKLVTGLLHQVSIHSEKTEEEASVYTSDMMLCFRRMLERSTLFYTPFIGCVLRVFHDYGKTNIPAGLIARTSMRSSNQHLGIILIEKQVQAIGEEERPVKRQRTAGMSASDQSRATWNELAKVYKSVDEKDIYKSIFENKVATTEFTKRAIEAEVVGDFEGAGVAYFDGIMKLNAEEIEIDDAEQNIWANGRLEALEALGNWDILEKNMVMDLEGDPEKVWTEEYVDPYLHYYLTSYIKLVNGRTDEGMLEPWSSENPNPLFGFLSQAMNEPERRQLLTSQYQPELALAAIVGKDFKQASYYVRKSYDKFLSTWAHLHPLSDKPRLHELSGLQRVVEMDEFLTSMDEAHKSSTANPVLPLLTKWEGRFPGKTTDTVRTWGNVRDDRNLMIRRLEDTCQLSRRDEDIVVRHQIRYLKQMSAAARSQGNMSVADDCIAEMRDLSASTFDIREAELKKDLVQATRMTDPVAKALALVEVVSQCHQLPQSSSFGQQQAIELNLLGCKAYSLLTDAMLDDSQVLQEVRSQEWVRRNVGSAGKDLVQALQEKGFDLIQSIGELKSDDRIQRKLRLTTARYCDKILRHAENQLEEGVQSSTDPKTLLAHAELVISQTLLAMKEGDQSASELFPRLLQLIEIYPETQKMFTELVSDFPHCWIFVRWIQQMVAILNKRFGTCVMPIMRSIAVQYPNALFYPLTISIENFAFEENSYGRQRKEDVKWLSEKTRSDLKDDFIFELRRLTNTDHLLKDWLEQTIALFQNKCRNKSKVKVLFQDLHKLILDVNNPRLGSIAKSFAAKFGAKLESLCGKDGSRLADISNKDFNSQILKFCRNEILGKDASPRKSGEADLLKSYSPWLHAFQSSDFKETMEIPGQYTGSSPPVSPATIVRFDPRVLVMSSIRKPKRISILGSDEKEHLFLVKGGEDLRLDQRIQQLFSLMNDIMAKDPQCSRQKIQIGTYKVIPMSGSLGILEWVDNTKPLRHCIEGEIVRKDLWKKSQEKYSKFVASFKGDMMGYHNLFAHGTRQAVVAKMDELYADFREPYLRQSIARLAASPEAFLMLRSEFAKSLAAINVCSYVLGIGDRHLENFLLDMSTGCLIPIDFGHAFGSATEVLPVPELAPFRLTRQLELFLQPLGNKGLLEHPMVCIMKALQLKKEVILNTMDVFVKEPLLDWRKFAINQAKELKKQGADMDEFSIDEESTAPPVWYLQQKLDIARKKLERYNPSYLTVQELKMGHANKPFLNALCKTARGDPHFNVRAKEGKVCSSVQAQVQCLIDMASDKDVLGRAWVGWMSWV</sequence>
<dbReference type="InterPro" id="IPR046803">
    <property type="entry name" value="DNAPKcs_CC1-2"/>
</dbReference>
<dbReference type="InterPro" id="IPR037706">
    <property type="entry name" value="DNA-PK_dom"/>
</dbReference>
<dbReference type="InterPro" id="IPR012582">
    <property type="entry name" value="DNAPKcs_CC3"/>
</dbReference>
<organism evidence="19 20">
    <name type="scientific">Podila minutissima</name>
    <dbReference type="NCBI Taxonomy" id="64525"/>
    <lineage>
        <taxon>Eukaryota</taxon>
        <taxon>Fungi</taxon>
        <taxon>Fungi incertae sedis</taxon>
        <taxon>Mucoromycota</taxon>
        <taxon>Mortierellomycotina</taxon>
        <taxon>Mortierellomycetes</taxon>
        <taxon>Mortierellales</taxon>
        <taxon>Mortierellaceae</taxon>
        <taxon>Podila</taxon>
    </lineage>
</organism>
<comment type="caution">
    <text evidence="19">The sequence shown here is derived from an EMBL/GenBank/DDBJ whole genome shotgun (WGS) entry which is preliminary data.</text>
</comment>
<dbReference type="PROSITE" id="PS51189">
    <property type="entry name" value="FAT"/>
    <property type="match status" value="1"/>
</dbReference>
<feature type="domain" description="PI3K/PI4K catalytic" evidence="16">
    <location>
        <begin position="3625"/>
        <end position="3951"/>
    </location>
</feature>
<dbReference type="GO" id="GO:0035556">
    <property type="term" value="P:intracellular signal transduction"/>
    <property type="evidence" value="ECO:0007669"/>
    <property type="project" value="UniProtKB-ARBA"/>
</dbReference>
<dbReference type="SUPFAM" id="SSF48371">
    <property type="entry name" value="ARM repeat"/>
    <property type="match status" value="3"/>
</dbReference>
<keyword evidence="12" id="KW-0539">Nucleus</keyword>
<evidence type="ECO:0000256" key="8">
    <source>
        <dbReference type="ARBA" id="ARBA00022763"/>
    </source>
</evidence>
<dbReference type="InterPro" id="IPR016024">
    <property type="entry name" value="ARM-type_fold"/>
</dbReference>
<dbReference type="Pfam" id="PF00454">
    <property type="entry name" value="PI3_PI4_kinase"/>
    <property type="match status" value="1"/>
</dbReference>
<evidence type="ECO:0000256" key="14">
    <source>
        <dbReference type="ARBA" id="ARBA00048679"/>
    </source>
</evidence>
<name>A0A9P5SQR4_9FUNG</name>
<dbReference type="InterPro" id="IPR046804">
    <property type="entry name" value="DNA-PKcs_N"/>
</dbReference>
<dbReference type="GO" id="GO:0005730">
    <property type="term" value="C:nucleolus"/>
    <property type="evidence" value="ECO:0007669"/>
    <property type="project" value="UniProtKB-SubCell"/>
</dbReference>
<proteinExistence type="predicted"/>
<dbReference type="InterPro" id="IPR003151">
    <property type="entry name" value="PIK-rel_kinase_FAT"/>
</dbReference>
<dbReference type="PROSITE" id="PS51190">
    <property type="entry name" value="FATC"/>
    <property type="match status" value="1"/>
</dbReference>
<keyword evidence="5" id="KW-0597">Phosphoprotein</keyword>
<evidence type="ECO:0000259" key="16">
    <source>
        <dbReference type="PROSITE" id="PS50290"/>
    </source>
</evidence>
<evidence type="ECO:0000256" key="13">
    <source>
        <dbReference type="ARBA" id="ARBA00047899"/>
    </source>
</evidence>
<evidence type="ECO:0000256" key="11">
    <source>
        <dbReference type="ARBA" id="ARBA00023204"/>
    </source>
</evidence>
<evidence type="ECO:0000259" key="17">
    <source>
        <dbReference type="PROSITE" id="PS51189"/>
    </source>
</evidence>
<dbReference type="PANTHER" id="PTHR11139:SF68">
    <property type="entry name" value="DNA-DEPENDENT PROTEIN KINASE CATALYTIC SUBUNIT"/>
    <property type="match status" value="1"/>
</dbReference>
<dbReference type="InterPro" id="IPR003152">
    <property type="entry name" value="FATC_dom"/>
</dbReference>
<evidence type="ECO:0000259" key="18">
    <source>
        <dbReference type="PROSITE" id="PS51190"/>
    </source>
</evidence>
<keyword evidence="11" id="KW-0234">DNA repair</keyword>
<evidence type="ECO:0000256" key="5">
    <source>
        <dbReference type="ARBA" id="ARBA00022553"/>
    </source>
</evidence>
<dbReference type="InterPro" id="IPR018936">
    <property type="entry name" value="PI3/4_kinase_CS"/>
</dbReference>
<dbReference type="GO" id="GO:0000723">
    <property type="term" value="P:telomere maintenance"/>
    <property type="evidence" value="ECO:0007669"/>
    <property type="project" value="TreeGrafter"/>
</dbReference>
<dbReference type="PANTHER" id="PTHR11139">
    <property type="entry name" value="ATAXIA TELANGIECTASIA MUTATED ATM -RELATED"/>
    <property type="match status" value="1"/>
</dbReference>
<dbReference type="GO" id="GO:0005524">
    <property type="term" value="F:ATP binding"/>
    <property type="evidence" value="ECO:0007669"/>
    <property type="project" value="UniProtKB-KW"/>
</dbReference>
<evidence type="ECO:0000256" key="2">
    <source>
        <dbReference type="ARBA" id="ARBA00012513"/>
    </source>
</evidence>
<evidence type="ECO:0000313" key="19">
    <source>
        <dbReference type="EMBL" id="KAF9336127.1"/>
    </source>
</evidence>
<evidence type="ECO:0000256" key="6">
    <source>
        <dbReference type="ARBA" id="ARBA00022679"/>
    </source>
</evidence>
<keyword evidence="20" id="KW-1185">Reference proteome</keyword>
<dbReference type="Pfam" id="PF08163">
    <property type="entry name" value="DNAPKcs_CC3"/>
    <property type="match status" value="1"/>
</dbReference>
<feature type="domain" description="FATC" evidence="18">
    <location>
        <begin position="3999"/>
        <end position="4031"/>
    </location>
</feature>
<dbReference type="GO" id="GO:0004677">
    <property type="term" value="F:DNA-dependent protein kinase activity"/>
    <property type="evidence" value="ECO:0007669"/>
    <property type="project" value="InterPro"/>
</dbReference>
<dbReference type="Pfam" id="PF19704">
    <property type="entry name" value="DNAPKcs_CC5"/>
    <property type="match status" value="2"/>
</dbReference>
<keyword evidence="9" id="KW-0418">Kinase</keyword>
<evidence type="ECO:0000256" key="12">
    <source>
        <dbReference type="ARBA" id="ARBA00023242"/>
    </source>
</evidence>
<dbReference type="Pfam" id="PF20502">
    <property type="entry name" value="DNAPKcs_CC1-2"/>
    <property type="match status" value="1"/>
</dbReference>
<dbReference type="PROSITE" id="PS00916">
    <property type="entry name" value="PI3_4_KINASE_2"/>
    <property type="match status" value="1"/>
</dbReference>
<evidence type="ECO:0000313" key="20">
    <source>
        <dbReference type="Proteomes" id="UP000696485"/>
    </source>
</evidence>
<feature type="region of interest" description="Disordered" evidence="15">
    <location>
        <begin position="2626"/>
        <end position="2661"/>
    </location>
</feature>
<gene>
    <name evidence="19" type="ORF">BG006_009628</name>
</gene>
<dbReference type="InterPro" id="IPR045581">
    <property type="entry name" value="DNAPKcs_CC5"/>
</dbReference>
<dbReference type="EMBL" id="JAAAUY010000071">
    <property type="protein sequence ID" value="KAF9336127.1"/>
    <property type="molecule type" value="Genomic_DNA"/>
</dbReference>
<dbReference type="Pfam" id="PF02259">
    <property type="entry name" value="FAT"/>
    <property type="match status" value="1"/>
</dbReference>
<evidence type="ECO:0000256" key="3">
    <source>
        <dbReference type="ARBA" id="ARBA00018077"/>
    </source>
</evidence>
<keyword evidence="6" id="KW-0808">Transferase</keyword>
<reference evidence="19" key="1">
    <citation type="journal article" date="2020" name="Fungal Divers.">
        <title>Resolving the Mortierellaceae phylogeny through synthesis of multi-gene phylogenetics and phylogenomics.</title>
        <authorList>
            <person name="Vandepol N."/>
            <person name="Liber J."/>
            <person name="Desiro A."/>
            <person name="Na H."/>
            <person name="Kennedy M."/>
            <person name="Barry K."/>
            <person name="Grigoriev I.V."/>
            <person name="Miller A.N."/>
            <person name="O'Donnell K."/>
            <person name="Stajich J.E."/>
            <person name="Bonito G."/>
        </authorList>
    </citation>
    <scope>NUCLEOTIDE SEQUENCE</scope>
    <source>
        <strain evidence="19">NVP1</strain>
    </source>
</reference>
<comment type="subcellular location">
    <subcellularLocation>
        <location evidence="1">Nucleus</location>
        <location evidence="1">Nucleolus</location>
    </subcellularLocation>
</comment>
<dbReference type="Gene3D" id="3.30.1010.10">
    <property type="entry name" value="Phosphatidylinositol 3-kinase Catalytic Subunit, Chain A, domain 4"/>
    <property type="match status" value="1"/>
</dbReference>
<evidence type="ECO:0000256" key="4">
    <source>
        <dbReference type="ARBA" id="ARBA00022527"/>
    </source>
</evidence>
<dbReference type="Pfam" id="PF02260">
    <property type="entry name" value="FATC"/>
    <property type="match status" value="1"/>
</dbReference>
<dbReference type="InterPro" id="IPR050517">
    <property type="entry name" value="DDR_Repair_Kinase"/>
</dbReference>
<dbReference type="Proteomes" id="UP000696485">
    <property type="component" value="Unassembled WGS sequence"/>
</dbReference>
<dbReference type="InterPro" id="IPR000403">
    <property type="entry name" value="PI3/4_kinase_cat_dom"/>
</dbReference>
<dbReference type="Pfam" id="PF20500">
    <property type="entry name" value="DNA-PKcs_N"/>
    <property type="match status" value="1"/>
</dbReference>
<dbReference type="Gene3D" id="1.10.1070.11">
    <property type="entry name" value="Phosphatidylinositol 3-/4-kinase, catalytic domain"/>
    <property type="match status" value="1"/>
</dbReference>
<keyword evidence="8" id="KW-0227">DNA damage</keyword>
<dbReference type="EC" id="2.7.11.1" evidence="2"/>
<dbReference type="InterPro" id="IPR036940">
    <property type="entry name" value="PI3/4_kinase_cat_sf"/>
</dbReference>
<evidence type="ECO:0000256" key="1">
    <source>
        <dbReference type="ARBA" id="ARBA00004604"/>
    </source>
</evidence>
<protein>
    <recommendedName>
        <fullName evidence="3">DNA-dependent protein kinase catalytic subunit</fullName>
        <ecNumber evidence="2">2.7.11.1</ecNumber>
    </recommendedName>
</protein>
<evidence type="ECO:0000256" key="7">
    <source>
        <dbReference type="ARBA" id="ARBA00022741"/>
    </source>
</evidence>
<keyword evidence="4" id="KW-0723">Serine/threonine-protein kinase</keyword>
<evidence type="ECO:0000256" key="15">
    <source>
        <dbReference type="SAM" id="MobiDB-lite"/>
    </source>
</evidence>
<dbReference type="SMART" id="SM01343">
    <property type="entry name" value="FATC"/>
    <property type="match status" value="1"/>
</dbReference>
<keyword evidence="7" id="KW-0547">Nucleotide-binding</keyword>
<feature type="domain" description="FAT" evidence="17">
    <location>
        <begin position="2806"/>
        <end position="3438"/>
    </location>
</feature>
<dbReference type="SMART" id="SM00146">
    <property type="entry name" value="PI3Kc"/>
    <property type="match status" value="1"/>
</dbReference>
<dbReference type="PROSITE" id="PS50290">
    <property type="entry name" value="PI3_4_KINASE_3"/>
    <property type="match status" value="1"/>
</dbReference>
<evidence type="ECO:0000256" key="10">
    <source>
        <dbReference type="ARBA" id="ARBA00022840"/>
    </source>
</evidence>
<dbReference type="GO" id="GO:0006303">
    <property type="term" value="P:double-strand break repair via nonhomologous end joining"/>
    <property type="evidence" value="ECO:0007669"/>
    <property type="project" value="InterPro"/>
</dbReference>
<accession>A0A9P5SQR4</accession>
<dbReference type="InterPro" id="IPR011009">
    <property type="entry name" value="Kinase-like_dom_sf"/>
</dbReference>
<evidence type="ECO:0000256" key="9">
    <source>
        <dbReference type="ARBA" id="ARBA00022777"/>
    </source>
</evidence>
<keyword evidence="10" id="KW-0067">ATP-binding</keyword>